<protein>
    <recommendedName>
        <fullName evidence="1">CTP synthase N-terminal domain-containing protein</fullName>
    </recommendedName>
</protein>
<dbReference type="Gene3D" id="3.40.50.300">
    <property type="entry name" value="P-loop containing nucleotide triphosphate hydrolases"/>
    <property type="match status" value="1"/>
</dbReference>
<dbReference type="GO" id="GO:0003883">
    <property type="term" value="F:CTP synthase activity"/>
    <property type="evidence" value="ECO:0007669"/>
    <property type="project" value="InterPro"/>
</dbReference>
<evidence type="ECO:0000313" key="2">
    <source>
        <dbReference type="EMBL" id="AQK80060.1"/>
    </source>
</evidence>
<sequence>MDQAVEPRSRDRVSRMFRTGAEMGLTVCRSWAFNDDTYNALQVSPGHFDERIFKEWLVAVKVISSWSGSVIMLMFDPYLNTDASTMSPFEHDEVSVLDNGAFTHFTFLGIKDIKIVHSSYDVGVILQTHSMKICSQVDLCNFDGLMVSSEDCVLVGQGYGLTETCAGAAFIEWDDTTSLLLCEGLFYKFDVCWIC</sequence>
<dbReference type="InterPro" id="IPR027417">
    <property type="entry name" value="P-loop_NTPase"/>
</dbReference>
<name>A0A1D6LK14_MAIZE</name>
<dbReference type="SUPFAM" id="SSF52540">
    <property type="entry name" value="P-loop containing nucleoside triphosphate hydrolases"/>
    <property type="match status" value="1"/>
</dbReference>
<proteinExistence type="predicted"/>
<dbReference type="GO" id="GO:0004553">
    <property type="term" value="F:hydrolase activity, hydrolyzing O-glycosyl compounds"/>
    <property type="evidence" value="ECO:0007669"/>
    <property type="project" value="InterPro"/>
</dbReference>
<reference evidence="2" key="1">
    <citation type="submission" date="2015-12" db="EMBL/GenBank/DDBJ databases">
        <title>Update maize B73 reference genome by single molecule sequencing technologies.</title>
        <authorList>
            <consortium name="Maize Genome Sequencing Project"/>
            <person name="Ware D."/>
        </authorList>
    </citation>
    <scope>NUCLEOTIDE SEQUENCE</scope>
    <source>
        <tissue evidence="2">Seedling</tissue>
    </source>
</reference>
<evidence type="ECO:0000259" key="1">
    <source>
        <dbReference type="Pfam" id="PF06418"/>
    </source>
</evidence>
<dbReference type="PANTHER" id="PTHR31451">
    <property type="match status" value="1"/>
</dbReference>
<dbReference type="EMBL" id="CM000782">
    <property type="protein sequence ID" value="AQK80060.1"/>
    <property type="molecule type" value="Genomic_DNA"/>
</dbReference>
<organism evidence="2">
    <name type="scientific">Zea mays</name>
    <name type="common">Maize</name>
    <dbReference type="NCBI Taxonomy" id="4577"/>
    <lineage>
        <taxon>Eukaryota</taxon>
        <taxon>Viridiplantae</taxon>
        <taxon>Streptophyta</taxon>
        <taxon>Embryophyta</taxon>
        <taxon>Tracheophyta</taxon>
        <taxon>Spermatophyta</taxon>
        <taxon>Magnoliopsida</taxon>
        <taxon>Liliopsida</taxon>
        <taxon>Poales</taxon>
        <taxon>Poaceae</taxon>
        <taxon>PACMAD clade</taxon>
        <taxon>Panicoideae</taxon>
        <taxon>Andropogonodae</taxon>
        <taxon>Andropogoneae</taxon>
        <taxon>Tripsacinae</taxon>
        <taxon>Zea</taxon>
    </lineage>
</organism>
<feature type="domain" description="CTP synthase N-terminal" evidence="1">
    <location>
        <begin position="63"/>
        <end position="103"/>
    </location>
</feature>
<dbReference type="PANTHER" id="PTHR31451:SF45">
    <property type="entry name" value="MANNAN ENDO-1,4-BETA-MANNOSIDASE 2"/>
    <property type="match status" value="1"/>
</dbReference>
<dbReference type="Gene3D" id="3.20.20.80">
    <property type="entry name" value="Glycosidases"/>
    <property type="match status" value="1"/>
</dbReference>
<dbReference type="InterPro" id="IPR045053">
    <property type="entry name" value="MAN-like"/>
</dbReference>
<dbReference type="Pfam" id="PF06418">
    <property type="entry name" value="CTP_synth_N"/>
    <property type="match status" value="1"/>
</dbReference>
<dbReference type="InParanoid" id="A0A1D6LK14"/>
<dbReference type="SMR" id="A0A1D6LK14"/>
<dbReference type="InterPro" id="IPR017456">
    <property type="entry name" value="CTP_synthase_N"/>
</dbReference>
<accession>A0A1D6LK14</accession>
<dbReference type="GO" id="GO:0006221">
    <property type="term" value="P:pyrimidine nucleotide biosynthetic process"/>
    <property type="evidence" value="ECO:0007669"/>
    <property type="project" value="InterPro"/>
</dbReference>
<dbReference type="AlphaFoldDB" id="A0A1D6LK14"/>
<dbReference type="STRING" id="4577.A0A1D6LK14"/>
<gene>
    <name evidence="2" type="ORF">ZEAMMB73_Zm00001d035984</name>
</gene>